<reference evidence="1" key="1">
    <citation type="submission" date="2020-11" db="EMBL/GenBank/DDBJ databases">
        <authorList>
            <person name="Tran Van P."/>
        </authorList>
    </citation>
    <scope>NUCLEOTIDE SEQUENCE</scope>
</reference>
<keyword evidence="2" id="KW-1185">Reference proteome</keyword>
<gene>
    <name evidence="1" type="ORF">DSTB1V02_LOCUS9988</name>
</gene>
<name>A0A7R9A9W9_9CRUS</name>
<dbReference type="Proteomes" id="UP000677054">
    <property type="component" value="Unassembled WGS sequence"/>
</dbReference>
<evidence type="ECO:0000313" key="1">
    <source>
        <dbReference type="EMBL" id="CAD7250206.1"/>
    </source>
</evidence>
<accession>A0A7R9A9W9</accession>
<dbReference type="EMBL" id="LR902233">
    <property type="protein sequence ID" value="CAD7250206.1"/>
    <property type="molecule type" value="Genomic_DNA"/>
</dbReference>
<dbReference type="OrthoDB" id="6489792at2759"/>
<dbReference type="AlphaFoldDB" id="A0A7R9A9W9"/>
<sequence length="132" mass="14671">MRRHTVCAFLQTNAGGVNVQQLCSCPDSPCPTIWDPEDGYSITQESDQYKFCDPVPSYSRRPCSEKEVAYRSHTFYDLATGEKVRTEDFVPCTCPHGHVLTPGDASSGTRDQYEVFISTSLCSPVSLPFAHL</sequence>
<dbReference type="EMBL" id="CAJPEV010002716">
    <property type="protein sequence ID" value="CAG0897832.1"/>
    <property type="molecule type" value="Genomic_DNA"/>
</dbReference>
<protein>
    <submittedName>
        <fullName evidence="1">Uncharacterized protein</fullName>
    </submittedName>
</protein>
<evidence type="ECO:0000313" key="2">
    <source>
        <dbReference type="Proteomes" id="UP000677054"/>
    </source>
</evidence>
<proteinExistence type="predicted"/>
<organism evidence="1">
    <name type="scientific">Darwinula stevensoni</name>
    <dbReference type="NCBI Taxonomy" id="69355"/>
    <lineage>
        <taxon>Eukaryota</taxon>
        <taxon>Metazoa</taxon>
        <taxon>Ecdysozoa</taxon>
        <taxon>Arthropoda</taxon>
        <taxon>Crustacea</taxon>
        <taxon>Oligostraca</taxon>
        <taxon>Ostracoda</taxon>
        <taxon>Podocopa</taxon>
        <taxon>Podocopida</taxon>
        <taxon>Darwinulocopina</taxon>
        <taxon>Darwinuloidea</taxon>
        <taxon>Darwinulidae</taxon>
        <taxon>Darwinula</taxon>
    </lineage>
</organism>
<dbReference type="Gene3D" id="2.20.20.160">
    <property type="match status" value="1"/>
</dbReference>